<evidence type="ECO:0000313" key="4">
    <source>
        <dbReference type="Proteomes" id="UP001501920"/>
    </source>
</evidence>
<dbReference type="InterPro" id="IPR036048">
    <property type="entry name" value="Interleukin_8-like_sf"/>
</dbReference>
<dbReference type="GO" id="GO:0005615">
    <property type="term" value="C:extracellular space"/>
    <property type="evidence" value="ECO:0007669"/>
    <property type="project" value="UniProtKB-KW"/>
</dbReference>
<dbReference type="GeneTree" id="ENSGT01010000222762"/>
<dbReference type="Ensembl" id="ENSPNAT00000012441.2">
    <property type="protein sequence ID" value="ENSPNAP00000001278.1"/>
    <property type="gene ID" value="ENSPNAG00000000635.2"/>
</dbReference>
<sequence length="129" mass="14746">MKAGRCHVRSHITLSPHLYTFTLLLTMELRVTALLLLVVCATIFTTTEGVIPRCCVGVSNSISCGVLRKVDKYEVQKTSSSCDTAALILHMKNKTYCAHPRYDKVLEMPKKNQRKWIRDCKKMLRKMTQ</sequence>
<reference evidence="3" key="2">
    <citation type="submission" date="2025-08" db="UniProtKB">
        <authorList>
            <consortium name="Ensembl"/>
        </authorList>
    </citation>
    <scope>IDENTIFICATION</scope>
</reference>
<protein>
    <recommendedName>
        <fullName evidence="2">Chemokine interleukin-8-like domain-containing protein</fullName>
    </recommendedName>
</protein>
<dbReference type="Gene3D" id="2.40.50.40">
    <property type="match status" value="1"/>
</dbReference>
<keyword evidence="4" id="KW-1185">Reference proteome</keyword>
<dbReference type="OrthoDB" id="8905061at2759"/>
<dbReference type="Pfam" id="PF00048">
    <property type="entry name" value="IL8"/>
    <property type="match status" value="1"/>
</dbReference>
<evidence type="ECO:0000259" key="2">
    <source>
        <dbReference type="SMART" id="SM00199"/>
    </source>
</evidence>
<evidence type="ECO:0000313" key="3">
    <source>
        <dbReference type="Ensembl" id="ENSPNAP00000001278.1"/>
    </source>
</evidence>
<name>A0A3B4BNX8_PYGNA</name>
<reference evidence="3" key="3">
    <citation type="submission" date="2025-09" db="UniProtKB">
        <authorList>
            <consortium name="Ensembl"/>
        </authorList>
    </citation>
    <scope>IDENTIFICATION</scope>
</reference>
<accession>A0A3B4BNX8</accession>
<dbReference type="GeneID" id="108430305"/>
<dbReference type="InterPro" id="IPR001811">
    <property type="entry name" value="Chemokine_IL8-like_dom"/>
</dbReference>
<dbReference type="AlphaFoldDB" id="A0A3B4BNX8"/>
<dbReference type="RefSeq" id="XP_017558211.2">
    <property type="nucleotide sequence ID" value="XM_017702722.2"/>
</dbReference>
<dbReference type="GO" id="GO:0008009">
    <property type="term" value="F:chemokine activity"/>
    <property type="evidence" value="ECO:0007669"/>
    <property type="project" value="InterPro"/>
</dbReference>
<dbReference type="Proteomes" id="UP001501920">
    <property type="component" value="Chromosome 28"/>
</dbReference>
<dbReference type="SMART" id="SM00199">
    <property type="entry name" value="SCY"/>
    <property type="match status" value="1"/>
</dbReference>
<dbReference type="OMA" id="CCMTANK"/>
<proteinExistence type="predicted"/>
<reference evidence="3 4" key="1">
    <citation type="submission" date="2020-10" db="EMBL/GenBank/DDBJ databases">
        <title>Pygocentrus nattereri (red-bellied piranha) genome, fPygNat1, primary haplotype.</title>
        <authorList>
            <person name="Myers G."/>
            <person name="Meyer A."/>
            <person name="Karagic N."/>
            <person name="Pippel M."/>
            <person name="Winkler S."/>
            <person name="Tracey A."/>
            <person name="Wood J."/>
            <person name="Formenti G."/>
            <person name="Howe K."/>
            <person name="Fedrigo O."/>
            <person name="Jarvis E.D."/>
        </authorList>
    </citation>
    <scope>NUCLEOTIDE SEQUENCE [LARGE SCALE GENOMIC DNA]</scope>
</reference>
<keyword evidence="1" id="KW-0202">Cytokine</keyword>
<evidence type="ECO:0000256" key="1">
    <source>
        <dbReference type="ARBA" id="ARBA00022514"/>
    </source>
</evidence>
<organism evidence="3 4">
    <name type="scientific">Pygocentrus nattereri</name>
    <name type="common">Red-bellied piranha</name>
    <dbReference type="NCBI Taxonomy" id="42514"/>
    <lineage>
        <taxon>Eukaryota</taxon>
        <taxon>Metazoa</taxon>
        <taxon>Chordata</taxon>
        <taxon>Craniata</taxon>
        <taxon>Vertebrata</taxon>
        <taxon>Euteleostomi</taxon>
        <taxon>Actinopterygii</taxon>
        <taxon>Neopterygii</taxon>
        <taxon>Teleostei</taxon>
        <taxon>Ostariophysi</taxon>
        <taxon>Characiformes</taxon>
        <taxon>Characoidei</taxon>
        <taxon>Pygocentrus</taxon>
    </lineage>
</organism>
<dbReference type="SUPFAM" id="SSF54117">
    <property type="entry name" value="Interleukin 8-like chemokines"/>
    <property type="match status" value="1"/>
</dbReference>
<feature type="domain" description="Chemokine interleukin-8-like" evidence="2">
    <location>
        <begin position="51"/>
        <end position="124"/>
    </location>
</feature>
<dbReference type="CTD" id="20301"/>
<dbReference type="GO" id="GO:0006955">
    <property type="term" value="P:immune response"/>
    <property type="evidence" value="ECO:0007669"/>
    <property type="project" value="InterPro"/>
</dbReference>